<sequence length="599" mass="66701" precursor="true">MKKASILLGITLLFQLSLFAQINPFTGAGRTSAVEFVIGNEVFVGLGYNDTIVFDDFWKYSQDTEEWTEISAFPGGDRYNAVAFTINGKGYVGLGQSSNNTYHNDFYCYDPVNQTWTTVESFGGVPTSLAVSFVIDNKAYVGTGTKMIEENVTYENTKDFWEYDPETNTWSQISTFEAGVRQNAAAFAIDGKGYVTGGVHYDDGTVTYSDVQEYDPATDTWVERIYADGLNLSFNGAEAFNFNGKGYICYGNNEEIVSYDPVSNNVENLGNMLNLDDNRDHPVAFVLNGTPYFGLGSYGFFENTYMDDILEIPFPTNPTDINLSSNEISENEPDNTQVGVFSTVDENSGVTHAYELTDNENYPDNNMFTIENDALLAQSMDFETNASLTIKVKSTNSLELSVVKEFTISILDVEELITDINLSSNTILENQIDGTYVGQLSSTDENSNVTHTYELVNNENYPDNENFSIDGSILLANTLDYEQDSVFVINIQSKNNLDVTYEKEFTINVLDDTTDNGTAITKIQSSDFRIFPNPATSQIRIQNKSNRVNISSIALIDVAGRTYNVNVKETINISTFEPGVYFLRLVTTEGIINKRIVIE</sequence>
<evidence type="ECO:0000256" key="3">
    <source>
        <dbReference type="SAM" id="SignalP"/>
    </source>
</evidence>
<feature type="domain" description="Cadherin" evidence="4">
    <location>
        <begin position="426"/>
        <end position="536"/>
    </location>
</feature>
<gene>
    <name evidence="5" type="primary">nanM</name>
    <name evidence="5" type="ORF">L21SP5_00268</name>
</gene>
<keyword evidence="1" id="KW-0880">Kelch repeat</keyword>
<evidence type="ECO:0000256" key="2">
    <source>
        <dbReference type="ARBA" id="ARBA00022737"/>
    </source>
</evidence>
<dbReference type="InterPro" id="IPR015915">
    <property type="entry name" value="Kelch-typ_b-propeller"/>
</dbReference>
<dbReference type="InterPro" id="IPR002126">
    <property type="entry name" value="Cadherin-like_dom"/>
</dbReference>
<dbReference type="Pfam" id="PF18962">
    <property type="entry name" value="Por_Secre_tail"/>
    <property type="match status" value="1"/>
</dbReference>
<dbReference type="Pfam" id="PF24681">
    <property type="entry name" value="Kelch_KLHDC2_KLHL20_DRC7"/>
    <property type="match status" value="1"/>
</dbReference>
<dbReference type="OrthoDB" id="103335at2"/>
<dbReference type="PATRIC" id="fig|1307839.3.peg.300"/>
<keyword evidence="3" id="KW-0732">Signal</keyword>
<dbReference type="GO" id="GO:0007156">
    <property type="term" value="P:homophilic cell adhesion via plasma membrane adhesion molecules"/>
    <property type="evidence" value="ECO:0007669"/>
    <property type="project" value="InterPro"/>
</dbReference>
<dbReference type="NCBIfam" id="TIGR04183">
    <property type="entry name" value="Por_Secre_tail"/>
    <property type="match status" value="1"/>
</dbReference>
<dbReference type="GO" id="GO:0005509">
    <property type="term" value="F:calcium ion binding"/>
    <property type="evidence" value="ECO:0007669"/>
    <property type="project" value="InterPro"/>
</dbReference>
<dbReference type="PANTHER" id="PTHR45632:SF3">
    <property type="entry name" value="KELCH-LIKE PROTEIN 32"/>
    <property type="match status" value="1"/>
</dbReference>
<dbReference type="CDD" id="cd11304">
    <property type="entry name" value="Cadherin_repeat"/>
    <property type="match status" value="2"/>
</dbReference>
<feature type="domain" description="Cadherin" evidence="4">
    <location>
        <begin position="327"/>
        <end position="421"/>
    </location>
</feature>
<dbReference type="KEGG" id="blq:L21SP5_00268"/>
<evidence type="ECO:0000313" key="5">
    <source>
        <dbReference type="EMBL" id="ALO13948.1"/>
    </source>
</evidence>
<name>A0A0S2HVH3_9BACT</name>
<dbReference type="GO" id="GO:0016853">
    <property type="term" value="F:isomerase activity"/>
    <property type="evidence" value="ECO:0007669"/>
    <property type="project" value="UniProtKB-KW"/>
</dbReference>
<dbReference type="EC" id="5.1.3.24" evidence="5"/>
<dbReference type="InterPro" id="IPR026444">
    <property type="entry name" value="Secre_tail"/>
</dbReference>
<dbReference type="Gene3D" id="2.120.10.80">
    <property type="entry name" value="Kelch-type beta propeller"/>
    <property type="match status" value="2"/>
</dbReference>
<dbReference type="STRING" id="1307839.L21SP5_00268"/>
<proteinExistence type="predicted"/>
<dbReference type="SUPFAM" id="SSF117281">
    <property type="entry name" value="Kelch motif"/>
    <property type="match status" value="1"/>
</dbReference>
<dbReference type="PROSITE" id="PS50268">
    <property type="entry name" value="CADHERIN_2"/>
    <property type="match status" value="2"/>
</dbReference>
<dbReference type="InterPro" id="IPR015919">
    <property type="entry name" value="Cadherin-like_sf"/>
</dbReference>
<feature type="chain" id="PRO_5006599244" evidence="3">
    <location>
        <begin position="21"/>
        <end position="599"/>
    </location>
</feature>
<dbReference type="PANTHER" id="PTHR45632">
    <property type="entry name" value="LD33804P"/>
    <property type="match status" value="1"/>
</dbReference>
<dbReference type="Proteomes" id="UP000064893">
    <property type="component" value="Chromosome"/>
</dbReference>
<dbReference type="AlphaFoldDB" id="A0A0S2HVH3"/>
<keyword evidence="6" id="KW-1185">Reference proteome</keyword>
<feature type="signal peptide" evidence="3">
    <location>
        <begin position="1"/>
        <end position="20"/>
    </location>
</feature>
<organism evidence="5 6">
    <name type="scientific">Salinivirga cyanobacteriivorans</name>
    <dbReference type="NCBI Taxonomy" id="1307839"/>
    <lineage>
        <taxon>Bacteria</taxon>
        <taxon>Pseudomonadati</taxon>
        <taxon>Bacteroidota</taxon>
        <taxon>Bacteroidia</taxon>
        <taxon>Bacteroidales</taxon>
        <taxon>Salinivirgaceae</taxon>
        <taxon>Salinivirga</taxon>
    </lineage>
</organism>
<keyword evidence="5" id="KW-0413">Isomerase</keyword>
<dbReference type="RefSeq" id="WP_057951544.1">
    <property type="nucleotide sequence ID" value="NZ_CP013118.1"/>
</dbReference>
<reference evidence="5 6" key="1">
    <citation type="submission" date="2015-11" db="EMBL/GenBank/DDBJ databases">
        <title>Description and complete genome sequence of a novel strain predominating in hypersaline microbial mats and representing a new family of the Bacteriodetes phylum.</title>
        <authorList>
            <person name="Spring S."/>
            <person name="Bunk B."/>
            <person name="Sproer C."/>
            <person name="Klenk H.-P."/>
        </authorList>
    </citation>
    <scope>NUCLEOTIDE SEQUENCE [LARGE SCALE GENOMIC DNA]</scope>
    <source>
        <strain evidence="5 6">L21-Spi-D4</strain>
    </source>
</reference>
<accession>A0A0S2HVH3</accession>
<keyword evidence="2" id="KW-0677">Repeat</keyword>
<evidence type="ECO:0000259" key="4">
    <source>
        <dbReference type="PROSITE" id="PS50268"/>
    </source>
</evidence>
<dbReference type="GO" id="GO:0016020">
    <property type="term" value="C:membrane"/>
    <property type="evidence" value="ECO:0007669"/>
    <property type="project" value="InterPro"/>
</dbReference>
<evidence type="ECO:0000313" key="6">
    <source>
        <dbReference type="Proteomes" id="UP000064893"/>
    </source>
</evidence>
<dbReference type="EMBL" id="CP013118">
    <property type="protein sequence ID" value="ALO13948.1"/>
    <property type="molecule type" value="Genomic_DNA"/>
</dbReference>
<dbReference type="SUPFAM" id="SSF49313">
    <property type="entry name" value="Cadherin-like"/>
    <property type="match status" value="2"/>
</dbReference>
<protein>
    <submittedName>
        <fullName evidence="5">N-acetylneuraminate epimerase</fullName>
        <ecNumber evidence="5">5.1.3.24</ecNumber>
    </submittedName>
</protein>
<evidence type="ECO:0000256" key="1">
    <source>
        <dbReference type="ARBA" id="ARBA00022441"/>
    </source>
</evidence>
<dbReference type="Gene3D" id="2.60.40.60">
    <property type="entry name" value="Cadherins"/>
    <property type="match status" value="2"/>
</dbReference>